<keyword evidence="7" id="KW-1185">Reference proteome</keyword>
<evidence type="ECO:0000256" key="1">
    <source>
        <dbReference type="ARBA" id="ARBA00006787"/>
    </source>
</evidence>
<name>A0A0G4E883_VITBC</name>
<organism evidence="6 7">
    <name type="scientific">Vitrella brassicaformis (strain CCMP3155)</name>
    <dbReference type="NCBI Taxonomy" id="1169540"/>
    <lineage>
        <taxon>Eukaryota</taxon>
        <taxon>Sar</taxon>
        <taxon>Alveolata</taxon>
        <taxon>Colpodellida</taxon>
        <taxon>Vitrellaceae</taxon>
        <taxon>Vitrella</taxon>
    </lineage>
</organism>
<dbReference type="OrthoDB" id="1069523at2759"/>
<dbReference type="PhylomeDB" id="A0A0G4E883"/>
<dbReference type="InterPro" id="IPR004294">
    <property type="entry name" value="Carotenoid_Oase"/>
</dbReference>
<proteinExistence type="inferred from homology"/>
<dbReference type="GO" id="GO:0016121">
    <property type="term" value="P:carotene catabolic process"/>
    <property type="evidence" value="ECO:0007669"/>
    <property type="project" value="TreeGrafter"/>
</dbReference>
<dbReference type="PANTHER" id="PTHR10543">
    <property type="entry name" value="BETA-CAROTENE DIOXYGENASE"/>
    <property type="match status" value="1"/>
</dbReference>
<dbReference type="STRING" id="1169540.A0A0G4E883"/>
<dbReference type="PANTHER" id="PTHR10543:SF89">
    <property type="entry name" value="CAROTENOID 9,10(9',10')-CLEAVAGE DIOXYGENASE 1"/>
    <property type="match status" value="1"/>
</dbReference>
<dbReference type="InParanoid" id="A0A0G4E883"/>
<reference evidence="6 7" key="1">
    <citation type="submission" date="2014-11" db="EMBL/GenBank/DDBJ databases">
        <authorList>
            <person name="Zhu J."/>
            <person name="Qi W."/>
            <person name="Song R."/>
        </authorList>
    </citation>
    <scope>NUCLEOTIDE SEQUENCE [LARGE SCALE GENOMIC DNA]</scope>
</reference>
<dbReference type="Proteomes" id="UP000041254">
    <property type="component" value="Unassembled WGS sequence"/>
</dbReference>
<keyword evidence="4 5" id="KW-0408">Iron</keyword>
<feature type="binding site" evidence="5">
    <location>
        <position position="197"/>
    </location>
    <ligand>
        <name>Fe cation</name>
        <dbReference type="ChEBI" id="CHEBI:24875"/>
        <note>catalytic</note>
    </ligand>
</feature>
<dbReference type="VEuPathDB" id="CryptoDB:Vbra_20003"/>
<dbReference type="Pfam" id="PF03055">
    <property type="entry name" value="RPE65"/>
    <property type="match status" value="1"/>
</dbReference>
<protein>
    <submittedName>
        <fullName evidence="6">Uncharacterized protein</fullName>
    </submittedName>
</protein>
<dbReference type="AlphaFoldDB" id="A0A0G4E883"/>
<keyword evidence="3" id="KW-0560">Oxidoreductase</keyword>
<comment type="cofactor">
    <cofactor evidence="5">
        <name>Fe(2+)</name>
        <dbReference type="ChEBI" id="CHEBI:29033"/>
    </cofactor>
    <text evidence="5">Binds 1 Fe(2+) ion per subunit.</text>
</comment>
<evidence type="ECO:0000256" key="5">
    <source>
        <dbReference type="PIRSR" id="PIRSR604294-1"/>
    </source>
</evidence>
<evidence type="ECO:0000313" key="7">
    <source>
        <dbReference type="Proteomes" id="UP000041254"/>
    </source>
</evidence>
<evidence type="ECO:0000256" key="3">
    <source>
        <dbReference type="ARBA" id="ARBA00023002"/>
    </source>
</evidence>
<gene>
    <name evidence="6" type="ORF">Vbra_20003</name>
</gene>
<evidence type="ECO:0000313" key="6">
    <source>
        <dbReference type="EMBL" id="CEL91800.1"/>
    </source>
</evidence>
<dbReference type="GO" id="GO:0009570">
    <property type="term" value="C:chloroplast stroma"/>
    <property type="evidence" value="ECO:0007669"/>
    <property type="project" value="TreeGrafter"/>
</dbReference>
<keyword evidence="2 5" id="KW-0479">Metal-binding</keyword>
<comment type="similarity">
    <text evidence="1">Belongs to the carotenoid oxygenase family.</text>
</comment>
<dbReference type="OMA" id="ASYRNRW"/>
<dbReference type="EMBL" id="CDMY01000022">
    <property type="protein sequence ID" value="CEL91800.1"/>
    <property type="molecule type" value="Genomic_DNA"/>
</dbReference>
<feature type="binding site" evidence="5">
    <location>
        <position position="506"/>
    </location>
    <ligand>
        <name>Fe cation</name>
        <dbReference type="ChEBI" id="CHEBI:24875"/>
        <note>catalytic</note>
    </ligand>
</feature>
<evidence type="ECO:0000256" key="4">
    <source>
        <dbReference type="ARBA" id="ARBA00023004"/>
    </source>
</evidence>
<evidence type="ECO:0000256" key="2">
    <source>
        <dbReference type="ARBA" id="ARBA00022723"/>
    </source>
</evidence>
<dbReference type="GO" id="GO:0046872">
    <property type="term" value="F:metal ion binding"/>
    <property type="evidence" value="ECO:0007669"/>
    <property type="project" value="UniProtKB-KW"/>
</dbReference>
<sequence length="520" mass="59512">MASTSKTSTNELAKMENTNWEPVNDEMAVDITEYEGTIPPGLQGEFVRNGPNAHMGIKGLHLFDGDGMLHALRLYKSSDGSMKARYINRYVQTPRLQEERKAKRDLFMRIGQLRGRLGIIRMLLYPLRQMLGMAGKMDKADRRTGTQNTALAYFRKRLLALVESSLPFSVKMLQDGDFESECYESYGEKLNQPVSAHSKVDPETGEFLIYGYDLLSKPYCKYAIVDKDGNLSHRLDVEIPRPVMMHDFAVTKNYTIFLDMPLIFDPKRMARDWQYSYPFRFDASIKARFGICPRYAKSMDEFTWFETRPCYVFHTMNAYEDPENPRKIVLHSCRFEHIELEFDNSASPALVKWTFDLDTKEMTEELIVDNGKDTLENPVEIHGEFPRINDSYVGRVNRYGWFVEQDSDKGTFIAVVKLDLQQRSVAGCIDFSSSLGKPPGTMTGGECVFAPNTTTITTTEDGGYLMTFLYDTAAKESYYCVWDAATMAEAPVVKMKLPRRVPYGFHGMWVSEEQIQSGLH</sequence>
<accession>A0A0G4E883</accession>
<feature type="binding site" evidence="5">
    <location>
        <position position="314"/>
    </location>
    <ligand>
        <name>Fe cation</name>
        <dbReference type="ChEBI" id="CHEBI:24875"/>
        <note>catalytic</note>
    </ligand>
</feature>
<dbReference type="GO" id="GO:0010436">
    <property type="term" value="F:carotenoid dioxygenase activity"/>
    <property type="evidence" value="ECO:0007669"/>
    <property type="project" value="TreeGrafter"/>
</dbReference>
<feature type="binding site" evidence="5">
    <location>
        <position position="246"/>
    </location>
    <ligand>
        <name>Fe cation</name>
        <dbReference type="ChEBI" id="CHEBI:24875"/>
        <note>catalytic</note>
    </ligand>
</feature>